<comment type="catalytic activity">
    <reaction evidence="5">
        <text>L-proline + NAD(+) = (S)-1-pyrroline-5-carboxylate + NADH + 2 H(+)</text>
        <dbReference type="Rhea" id="RHEA:14105"/>
        <dbReference type="ChEBI" id="CHEBI:15378"/>
        <dbReference type="ChEBI" id="CHEBI:17388"/>
        <dbReference type="ChEBI" id="CHEBI:57540"/>
        <dbReference type="ChEBI" id="CHEBI:57945"/>
        <dbReference type="ChEBI" id="CHEBI:60039"/>
        <dbReference type="EC" id="1.5.1.2"/>
    </reaction>
</comment>
<protein>
    <recommendedName>
        <fullName evidence="5 6">Pyrroline-5-carboxylate reductase</fullName>
        <shortName evidence="5">P5C reductase</shortName>
        <shortName evidence="5">P5CR</shortName>
        <ecNumber evidence="5 6">1.5.1.2</ecNumber>
    </recommendedName>
    <alternativeName>
        <fullName evidence="5">PCA reductase</fullName>
    </alternativeName>
</protein>
<dbReference type="KEGG" id="cbac:JI75_06255"/>
<dbReference type="HOGENOM" id="CLU_042344_3_1_11"/>
<reference evidence="10" key="1">
    <citation type="submission" date="2014-08" db="EMBL/GenBank/DDBJ databases">
        <title>Coriobacteriaceae sp. complete genome.</title>
        <authorList>
            <person name="Looft T."/>
            <person name="Bayles D.O."/>
            <person name="Stanton T.B."/>
        </authorList>
    </citation>
    <scope>NUCLEOTIDE SEQUENCE [LARGE SCALE GENOMIC DNA]</scope>
    <source>
        <strain evidence="10">68-1-3</strain>
    </source>
</reference>
<reference evidence="9 10" key="2">
    <citation type="journal article" date="2015" name="Genome Announc.">
        <title>Complete Genome Sequence of Coriobacteriaceae Strain 68-1-3, a Novel Mucus-Degrading Isolate from the Swine Intestinal Tract.</title>
        <authorList>
            <person name="Looft T."/>
            <person name="Bayles D.O."/>
            <person name="Alt D.P."/>
            <person name="Stanton T.B."/>
        </authorList>
    </citation>
    <scope>NUCLEOTIDE SEQUENCE [LARGE SCALE GENOMIC DNA]</scope>
    <source>
        <strain evidence="9 10">68-1-3</strain>
    </source>
</reference>
<evidence type="ECO:0000313" key="10">
    <source>
        <dbReference type="Proteomes" id="UP000031121"/>
    </source>
</evidence>
<dbReference type="SUPFAM" id="SSF48179">
    <property type="entry name" value="6-phosphogluconate dehydrogenase C-terminal domain-like"/>
    <property type="match status" value="1"/>
</dbReference>
<gene>
    <name evidence="5" type="primary">proC</name>
    <name evidence="9" type="ORF">JI75_06255</name>
</gene>
<feature type="domain" description="Pyrroline-5-carboxylate reductase catalytic N-terminal" evidence="7">
    <location>
        <begin position="8"/>
        <end position="95"/>
    </location>
</feature>
<evidence type="ECO:0000256" key="3">
    <source>
        <dbReference type="ARBA" id="ARBA00023002"/>
    </source>
</evidence>
<dbReference type="Pfam" id="PF14748">
    <property type="entry name" value="P5CR_dimer"/>
    <property type="match status" value="1"/>
</dbReference>
<dbReference type="PANTHER" id="PTHR11645">
    <property type="entry name" value="PYRROLINE-5-CARBOXYLATE REDUCTASE"/>
    <property type="match status" value="1"/>
</dbReference>
<evidence type="ECO:0000259" key="7">
    <source>
        <dbReference type="Pfam" id="PF03807"/>
    </source>
</evidence>
<sequence length="283" mass="29306">MALSHDARIAIVGAGKMGEALVSGWLDCSKPPAGTIGARNLLAVNRSQERCDQLRRAYGIACTLDLSEALSADIVVIGVKPQVVPCVLADLKRADPTGDRMRSSVFVSIAAGLSTAAIEGMLFEGARVVRVMPNMPLMVAQGASGVCGGAACASEDVAFVRDLFGCLGVAQIVPESDMDAVCALSGSGPAYVALMVESMRDAAIGEGLDAETAERFALQTVYGTARYMLERRIGPEQTRASICSPNGTTVAALDAMVQAGFPEAVRAAVAAAARRSKELGNVQ</sequence>
<keyword evidence="5" id="KW-0028">Amino-acid biosynthesis</keyword>
<dbReference type="UniPathway" id="UPA00098">
    <property type="reaction ID" value="UER00361"/>
</dbReference>
<dbReference type="InterPro" id="IPR028939">
    <property type="entry name" value="P5C_Rdtase_cat_N"/>
</dbReference>
<dbReference type="HAMAP" id="MF_01925">
    <property type="entry name" value="P5C_reductase"/>
    <property type="match status" value="1"/>
</dbReference>
<dbReference type="AlphaFoldDB" id="A0A0A8B4N6"/>
<keyword evidence="5" id="KW-0963">Cytoplasm</keyword>
<dbReference type="InterPro" id="IPR000304">
    <property type="entry name" value="Pyrroline-COOH_reductase"/>
</dbReference>
<comment type="subcellular location">
    <subcellularLocation>
        <location evidence="5">Cytoplasm</location>
    </subcellularLocation>
</comment>
<comment type="catalytic activity">
    <reaction evidence="5">
        <text>L-proline + NADP(+) = (S)-1-pyrroline-5-carboxylate + NADPH + 2 H(+)</text>
        <dbReference type="Rhea" id="RHEA:14109"/>
        <dbReference type="ChEBI" id="CHEBI:15378"/>
        <dbReference type="ChEBI" id="CHEBI:17388"/>
        <dbReference type="ChEBI" id="CHEBI:57783"/>
        <dbReference type="ChEBI" id="CHEBI:58349"/>
        <dbReference type="ChEBI" id="CHEBI:60039"/>
        <dbReference type="EC" id="1.5.1.2"/>
    </reaction>
</comment>
<keyword evidence="10" id="KW-1185">Reference proteome</keyword>
<dbReference type="EC" id="1.5.1.2" evidence="5 6"/>
<evidence type="ECO:0000256" key="5">
    <source>
        <dbReference type="HAMAP-Rule" id="MF_01925"/>
    </source>
</evidence>
<dbReference type="InterPro" id="IPR036291">
    <property type="entry name" value="NAD(P)-bd_dom_sf"/>
</dbReference>
<dbReference type="SUPFAM" id="SSF51735">
    <property type="entry name" value="NAD(P)-binding Rossmann-fold domains"/>
    <property type="match status" value="1"/>
</dbReference>
<dbReference type="NCBIfam" id="TIGR00112">
    <property type="entry name" value="proC"/>
    <property type="match status" value="1"/>
</dbReference>
<keyword evidence="3 5" id="KW-0560">Oxidoreductase</keyword>
<evidence type="ECO:0000256" key="6">
    <source>
        <dbReference type="NCBIfam" id="TIGR00112"/>
    </source>
</evidence>
<keyword evidence="5" id="KW-0641">Proline biosynthesis</keyword>
<dbReference type="GO" id="GO:0005737">
    <property type="term" value="C:cytoplasm"/>
    <property type="evidence" value="ECO:0007669"/>
    <property type="project" value="UniProtKB-SubCell"/>
</dbReference>
<comment type="similarity">
    <text evidence="1 5">Belongs to the pyrroline-5-carboxylate reductase family.</text>
</comment>
<dbReference type="Gene3D" id="3.40.50.720">
    <property type="entry name" value="NAD(P)-binding Rossmann-like Domain"/>
    <property type="match status" value="1"/>
</dbReference>
<evidence type="ECO:0000256" key="2">
    <source>
        <dbReference type="ARBA" id="ARBA00022857"/>
    </source>
</evidence>
<dbReference type="PIRSF" id="PIRSF000193">
    <property type="entry name" value="Pyrrol-5-carb_rd"/>
    <property type="match status" value="1"/>
</dbReference>
<dbReference type="FunFam" id="1.10.3730.10:FF:000001">
    <property type="entry name" value="Pyrroline-5-carboxylate reductase"/>
    <property type="match status" value="1"/>
</dbReference>
<dbReference type="GO" id="GO:0004735">
    <property type="term" value="F:pyrroline-5-carboxylate reductase activity"/>
    <property type="evidence" value="ECO:0007669"/>
    <property type="project" value="UniProtKB-UniRule"/>
</dbReference>
<dbReference type="RefSeq" id="WP_039689538.1">
    <property type="nucleotide sequence ID" value="NZ_CP009302.1"/>
</dbReference>
<dbReference type="Proteomes" id="UP000031121">
    <property type="component" value="Chromosome"/>
</dbReference>
<evidence type="ECO:0000313" key="9">
    <source>
        <dbReference type="EMBL" id="AJC12314.1"/>
    </source>
</evidence>
<dbReference type="Pfam" id="PF03807">
    <property type="entry name" value="F420_oxidored"/>
    <property type="match status" value="1"/>
</dbReference>
<evidence type="ECO:0000259" key="8">
    <source>
        <dbReference type="Pfam" id="PF14748"/>
    </source>
</evidence>
<dbReference type="EMBL" id="CP009302">
    <property type="protein sequence ID" value="AJC12314.1"/>
    <property type="molecule type" value="Genomic_DNA"/>
</dbReference>
<dbReference type="PANTHER" id="PTHR11645:SF0">
    <property type="entry name" value="PYRROLINE-5-CARBOXYLATE REDUCTASE 3"/>
    <property type="match status" value="1"/>
</dbReference>
<dbReference type="Gene3D" id="1.10.3730.10">
    <property type="entry name" value="ProC C-terminal domain-like"/>
    <property type="match status" value="1"/>
</dbReference>
<dbReference type="STRING" id="1531429.JI75_06255"/>
<comment type="function">
    <text evidence="4 5">Catalyzes the reduction of 1-pyrroline-5-carboxylate (PCA) to L-proline.</text>
</comment>
<comment type="pathway">
    <text evidence="5">Amino-acid biosynthesis; L-proline biosynthesis; L-proline from L-glutamate 5-semialdehyde: step 1/1.</text>
</comment>
<organism evidence="9 10">
    <name type="scientific">Berryella intestinalis</name>
    <dbReference type="NCBI Taxonomy" id="1531429"/>
    <lineage>
        <taxon>Bacteria</taxon>
        <taxon>Bacillati</taxon>
        <taxon>Actinomycetota</taxon>
        <taxon>Coriobacteriia</taxon>
        <taxon>Eggerthellales</taxon>
        <taxon>Eggerthellaceae</taxon>
        <taxon>Berryella</taxon>
    </lineage>
</organism>
<feature type="domain" description="Pyrroline-5-carboxylate reductase dimerisation" evidence="8">
    <location>
        <begin position="175"/>
        <end position="279"/>
    </location>
</feature>
<dbReference type="InterPro" id="IPR029036">
    <property type="entry name" value="P5CR_dimer"/>
</dbReference>
<dbReference type="InterPro" id="IPR008927">
    <property type="entry name" value="6-PGluconate_DH-like_C_sf"/>
</dbReference>
<evidence type="ECO:0000256" key="1">
    <source>
        <dbReference type="ARBA" id="ARBA00005525"/>
    </source>
</evidence>
<accession>A0A0A8B4N6</accession>
<dbReference type="OrthoDB" id="9805754at2"/>
<name>A0A0A8B4N6_9ACTN</name>
<evidence type="ECO:0000256" key="4">
    <source>
        <dbReference type="ARBA" id="ARBA00058118"/>
    </source>
</evidence>
<proteinExistence type="inferred from homology"/>
<keyword evidence="2 5" id="KW-0521">NADP</keyword>
<dbReference type="GO" id="GO:0055129">
    <property type="term" value="P:L-proline biosynthetic process"/>
    <property type="evidence" value="ECO:0007669"/>
    <property type="project" value="UniProtKB-UniRule"/>
</dbReference>